<organism evidence="8 9">
    <name type="scientific">Alloalcanivorax profundimaris</name>
    <dbReference type="NCBI Taxonomy" id="2735259"/>
    <lineage>
        <taxon>Bacteria</taxon>
        <taxon>Pseudomonadati</taxon>
        <taxon>Pseudomonadota</taxon>
        <taxon>Gammaproteobacteria</taxon>
        <taxon>Oceanospirillales</taxon>
        <taxon>Alcanivoracaceae</taxon>
        <taxon>Alloalcanivorax</taxon>
    </lineage>
</organism>
<evidence type="ECO:0000256" key="5">
    <source>
        <dbReference type="PROSITE-ProRule" id="PRU00169"/>
    </source>
</evidence>
<dbReference type="PANTHER" id="PTHR43214">
    <property type="entry name" value="TWO-COMPONENT RESPONSE REGULATOR"/>
    <property type="match status" value="1"/>
</dbReference>
<name>A0ABS0ARF2_9GAMM</name>
<proteinExistence type="predicted"/>
<dbReference type="PRINTS" id="PR00038">
    <property type="entry name" value="HTHLUXR"/>
</dbReference>
<dbReference type="PROSITE" id="PS50110">
    <property type="entry name" value="RESPONSE_REGULATORY"/>
    <property type="match status" value="1"/>
</dbReference>
<dbReference type="Pfam" id="PF00072">
    <property type="entry name" value="Response_reg"/>
    <property type="match status" value="1"/>
</dbReference>
<dbReference type="PANTHER" id="PTHR43214:SF41">
    <property type="entry name" value="NITRATE_NITRITE RESPONSE REGULATOR PROTEIN NARP"/>
    <property type="match status" value="1"/>
</dbReference>
<dbReference type="Gene3D" id="3.40.50.2300">
    <property type="match status" value="1"/>
</dbReference>
<evidence type="ECO:0000256" key="3">
    <source>
        <dbReference type="ARBA" id="ARBA00023125"/>
    </source>
</evidence>
<feature type="domain" description="HTH luxR-type" evidence="6">
    <location>
        <begin position="144"/>
        <end position="209"/>
    </location>
</feature>
<comment type="caution">
    <text evidence="8">The sequence shown here is derived from an EMBL/GenBank/DDBJ whole genome shotgun (WGS) entry which is preliminary data.</text>
</comment>
<dbReference type="EMBL" id="ARXX01000024">
    <property type="protein sequence ID" value="MBF5056514.1"/>
    <property type="molecule type" value="Genomic_DNA"/>
</dbReference>
<evidence type="ECO:0000313" key="8">
    <source>
        <dbReference type="EMBL" id="MBF5056514.1"/>
    </source>
</evidence>
<dbReference type="Pfam" id="PF00196">
    <property type="entry name" value="GerE"/>
    <property type="match status" value="1"/>
</dbReference>
<keyword evidence="9" id="KW-1185">Reference proteome</keyword>
<evidence type="ECO:0000313" key="9">
    <source>
        <dbReference type="Proteomes" id="UP000662703"/>
    </source>
</evidence>
<dbReference type="SMART" id="SM00448">
    <property type="entry name" value="REC"/>
    <property type="match status" value="1"/>
</dbReference>
<dbReference type="InterPro" id="IPR058245">
    <property type="entry name" value="NreC/VraR/RcsB-like_REC"/>
</dbReference>
<keyword evidence="2" id="KW-0805">Transcription regulation</keyword>
<dbReference type="SMART" id="SM00421">
    <property type="entry name" value="HTH_LUXR"/>
    <property type="match status" value="1"/>
</dbReference>
<keyword evidence="4" id="KW-0804">Transcription</keyword>
<feature type="domain" description="Response regulatory" evidence="7">
    <location>
        <begin position="1"/>
        <end position="122"/>
    </location>
</feature>
<keyword evidence="1 5" id="KW-0597">Phosphoprotein</keyword>
<dbReference type="Proteomes" id="UP000662703">
    <property type="component" value="Unassembled WGS sequence"/>
</dbReference>
<reference evidence="8 9" key="1">
    <citation type="submission" date="2012-09" db="EMBL/GenBank/DDBJ databases">
        <title>Genome Sequence of alkane-degrading Bacterium Alcanivorax sp. 521-1.</title>
        <authorList>
            <person name="Lai Q."/>
            <person name="Shao Z."/>
        </authorList>
    </citation>
    <scope>NUCLEOTIDE SEQUENCE [LARGE SCALE GENOMIC DNA]</scope>
    <source>
        <strain evidence="8 9">521-1</strain>
    </source>
</reference>
<dbReference type="PROSITE" id="PS50043">
    <property type="entry name" value="HTH_LUXR_2"/>
    <property type="match status" value="1"/>
</dbReference>
<accession>A0ABS0ARF2</accession>
<dbReference type="InterPro" id="IPR016032">
    <property type="entry name" value="Sig_transdc_resp-reg_C-effctor"/>
</dbReference>
<dbReference type="CDD" id="cd17535">
    <property type="entry name" value="REC_NarL-like"/>
    <property type="match status" value="1"/>
</dbReference>
<dbReference type="InterPro" id="IPR000792">
    <property type="entry name" value="Tscrpt_reg_LuxR_C"/>
</dbReference>
<evidence type="ECO:0000259" key="6">
    <source>
        <dbReference type="PROSITE" id="PS50043"/>
    </source>
</evidence>
<dbReference type="SUPFAM" id="SSF46894">
    <property type="entry name" value="C-terminal effector domain of the bipartite response regulators"/>
    <property type="match status" value="1"/>
</dbReference>
<evidence type="ECO:0000259" key="7">
    <source>
        <dbReference type="PROSITE" id="PS50110"/>
    </source>
</evidence>
<protein>
    <submittedName>
        <fullName evidence="8">Response regulator</fullName>
    </submittedName>
</protein>
<dbReference type="InterPro" id="IPR039420">
    <property type="entry name" value="WalR-like"/>
</dbReference>
<feature type="modified residue" description="4-aspartylphosphate" evidence="5">
    <location>
        <position position="57"/>
    </location>
</feature>
<evidence type="ECO:0000256" key="4">
    <source>
        <dbReference type="ARBA" id="ARBA00023163"/>
    </source>
</evidence>
<gene>
    <name evidence="8" type="ORF">Y5W_01808</name>
</gene>
<dbReference type="RefSeq" id="WP_228548605.1">
    <property type="nucleotide sequence ID" value="NZ_ARXX01000024.1"/>
</dbReference>
<keyword evidence="3" id="KW-0238">DNA-binding</keyword>
<sequence>MGLILEDHDGAQRWLRQVLQEVFPAMTVSTATGLSAANEKLEHLRAAGITLDLALVDLSLPDGTGIDFIRELRRREPDCLSVVITIHDDDRHVFRALRAGAAGYLLKQQSQQELAGRLSGIVNGEPPLSPAIAHRVLATFSQSQEEQWDPMTPREEEVLELIAKGFTLSKVAESLSVSRHTIAGHVKNIYRKLEISSRAEATQQAIRLGMI</sequence>
<dbReference type="SUPFAM" id="SSF52172">
    <property type="entry name" value="CheY-like"/>
    <property type="match status" value="1"/>
</dbReference>
<evidence type="ECO:0000256" key="2">
    <source>
        <dbReference type="ARBA" id="ARBA00023015"/>
    </source>
</evidence>
<evidence type="ECO:0000256" key="1">
    <source>
        <dbReference type="ARBA" id="ARBA00022553"/>
    </source>
</evidence>
<dbReference type="InterPro" id="IPR001789">
    <property type="entry name" value="Sig_transdc_resp-reg_receiver"/>
</dbReference>
<dbReference type="CDD" id="cd06170">
    <property type="entry name" value="LuxR_C_like"/>
    <property type="match status" value="1"/>
</dbReference>
<dbReference type="InterPro" id="IPR011006">
    <property type="entry name" value="CheY-like_superfamily"/>
</dbReference>